<proteinExistence type="predicted"/>
<keyword evidence="2" id="KW-0472">Membrane</keyword>
<feature type="compositionally biased region" description="Basic and acidic residues" evidence="1">
    <location>
        <begin position="352"/>
        <end position="367"/>
    </location>
</feature>
<reference evidence="4 5" key="1">
    <citation type="submission" date="2015-04" db="EMBL/GenBank/DDBJ databases">
        <title>Complete genome sequence of Schizopora paradoxa KUC8140, a cosmopolitan wood degrader in East Asia.</title>
        <authorList>
            <consortium name="DOE Joint Genome Institute"/>
            <person name="Min B."/>
            <person name="Park H."/>
            <person name="Jang Y."/>
            <person name="Kim J.-J."/>
            <person name="Kim K.H."/>
            <person name="Pangilinan J."/>
            <person name="Lipzen A."/>
            <person name="Riley R."/>
            <person name="Grigoriev I.V."/>
            <person name="Spatafora J.W."/>
            <person name="Choi I.-G."/>
        </authorList>
    </citation>
    <scope>NUCLEOTIDE SEQUENCE [LARGE SCALE GENOMIC DNA]</scope>
    <source>
        <strain evidence="4 5">KUC8140</strain>
    </source>
</reference>
<evidence type="ECO:0000256" key="2">
    <source>
        <dbReference type="SAM" id="Phobius"/>
    </source>
</evidence>
<dbReference type="AlphaFoldDB" id="A0A0H2RML5"/>
<feature type="transmembrane region" description="Helical" evidence="2">
    <location>
        <begin position="18"/>
        <end position="36"/>
    </location>
</feature>
<dbReference type="Proteomes" id="UP000053477">
    <property type="component" value="Unassembled WGS sequence"/>
</dbReference>
<feature type="transmembrane region" description="Helical" evidence="2">
    <location>
        <begin position="130"/>
        <end position="154"/>
    </location>
</feature>
<feature type="transmembrane region" description="Helical" evidence="2">
    <location>
        <begin position="94"/>
        <end position="118"/>
    </location>
</feature>
<keyword evidence="2" id="KW-0812">Transmembrane</keyword>
<accession>A0A0H2RML5</accession>
<dbReference type="PANTHER" id="PTHR40465:SF1">
    <property type="entry name" value="DUF6534 DOMAIN-CONTAINING PROTEIN"/>
    <property type="match status" value="1"/>
</dbReference>
<name>A0A0H2RML5_9AGAM</name>
<keyword evidence="5" id="KW-1185">Reference proteome</keyword>
<dbReference type="InParanoid" id="A0A0H2RML5"/>
<organism evidence="4 5">
    <name type="scientific">Schizopora paradoxa</name>
    <dbReference type="NCBI Taxonomy" id="27342"/>
    <lineage>
        <taxon>Eukaryota</taxon>
        <taxon>Fungi</taxon>
        <taxon>Dikarya</taxon>
        <taxon>Basidiomycota</taxon>
        <taxon>Agaricomycotina</taxon>
        <taxon>Agaricomycetes</taxon>
        <taxon>Hymenochaetales</taxon>
        <taxon>Schizoporaceae</taxon>
        <taxon>Schizopora</taxon>
    </lineage>
</organism>
<feature type="domain" description="DUF6534" evidence="3">
    <location>
        <begin position="198"/>
        <end position="287"/>
    </location>
</feature>
<feature type="transmembrane region" description="Helical" evidence="2">
    <location>
        <begin position="262"/>
        <end position="283"/>
    </location>
</feature>
<feature type="transmembrane region" description="Helical" evidence="2">
    <location>
        <begin position="234"/>
        <end position="256"/>
    </location>
</feature>
<dbReference type="STRING" id="27342.A0A0H2RML5"/>
<dbReference type="EMBL" id="KQ085965">
    <property type="protein sequence ID" value="KLO13114.1"/>
    <property type="molecule type" value="Genomic_DNA"/>
</dbReference>
<protein>
    <recommendedName>
        <fullName evidence="3">DUF6534 domain-containing protein</fullName>
    </recommendedName>
</protein>
<dbReference type="Pfam" id="PF20152">
    <property type="entry name" value="DUF6534"/>
    <property type="match status" value="1"/>
</dbReference>
<evidence type="ECO:0000313" key="5">
    <source>
        <dbReference type="Proteomes" id="UP000053477"/>
    </source>
</evidence>
<gene>
    <name evidence="4" type="ORF">SCHPADRAFT_890298</name>
</gene>
<feature type="transmembrane region" description="Helical" evidence="2">
    <location>
        <begin position="192"/>
        <end position="213"/>
    </location>
</feature>
<feature type="region of interest" description="Disordered" evidence="1">
    <location>
        <begin position="351"/>
        <end position="374"/>
    </location>
</feature>
<feature type="transmembrane region" description="Helical" evidence="2">
    <location>
        <begin position="57"/>
        <end position="82"/>
    </location>
</feature>
<evidence type="ECO:0000259" key="3">
    <source>
        <dbReference type="Pfam" id="PF20152"/>
    </source>
</evidence>
<evidence type="ECO:0000256" key="1">
    <source>
        <dbReference type="SAM" id="MobiDB-lite"/>
    </source>
</evidence>
<sequence>MSTNIFTPGYILKHPNDFIGPQIASVIIQGVQLGVIGNQVMRYLSTWRSGGKKEPAFVKWTVIVTLVIMMRRLTVLLEIILLDRFQTCLNFRRIYIMTVYEFGNWMGLTAAPVQAFFIRRCWVVFGKKPYILFPLIAFLIGNIVTLILTIHYLFTFNRVAFIINPPKHLPYFCKSYNEIFVRIVGLTSEPVVLFYAFAACLDVCVTSIMMFYLTRARSQALSRTTNAMIRRLMFSIWEAALPPAVCATVAMVVYLTRNSHDYWIVFLQGILGKLYVISLFAVLNARSKIKANTFETGIITKDVPGTITTTDVSSGDTNKVDKKKNSILSSIRFARTRSTAPDVKITMMTEIDSEKEMSTDDSTRDSSTKGADAV</sequence>
<evidence type="ECO:0000313" key="4">
    <source>
        <dbReference type="EMBL" id="KLO13114.1"/>
    </source>
</evidence>
<dbReference type="PANTHER" id="PTHR40465">
    <property type="entry name" value="CHROMOSOME 1, WHOLE GENOME SHOTGUN SEQUENCE"/>
    <property type="match status" value="1"/>
</dbReference>
<keyword evidence="2" id="KW-1133">Transmembrane helix</keyword>
<dbReference type="InterPro" id="IPR045339">
    <property type="entry name" value="DUF6534"/>
</dbReference>
<dbReference type="OrthoDB" id="3155837at2759"/>